<reference evidence="1 2" key="1">
    <citation type="submission" date="2019-06" db="EMBL/GenBank/DDBJ databases">
        <authorList>
            <person name="Meng X."/>
        </authorList>
    </citation>
    <scope>NUCLEOTIDE SEQUENCE [LARGE SCALE GENOMIC DNA]</scope>
    <source>
        <strain evidence="1 2">M625</strain>
    </source>
</reference>
<dbReference type="RefSeq" id="WP_140592038.1">
    <property type="nucleotide sequence ID" value="NZ_VFWZ01000002.1"/>
</dbReference>
<proteinExistence type="predicted"/>
<dbReference type="Proteomes" id="UP000315540">
    <property type="component" value="Unassembled WGS sequence"/>
</dbReference>
<keyword evidence="2" id="KW-1185">Reference proteome</keyword>
<name>A0A504J914_9FLAO</name>
<dbReference type="OrthoDB" id="1491455at2"/>
<dbReference type="EMBL" id="VFWZ01000002">
    <property type="protein sequence ID" value="TPN87396.1"/>
    <property type="molecule type" value="Genomic_DNA"/>
</dbReference>
<evidence type="ECO:0000313" key="2">
    <source>
        <dbReference type="Proteomes" id="UP000315540"/>
    </source>
</evidence>
<sequence length="303" mass="35632">MSKSNQITPDFTEDLVGFMVQSMLTIVRFPKATFAMVPLSKSEERIYGADVRIESISPIYIQFKRSLAYPDYSSAQFIEDRKALKANCSPRTLYFELRAKKPKHKDFQHNILFNLKNKLDKAGKGKAFYTAPLFLNRTAYLLAVHVSSLLSWRPWHWYRHDPFFEQTQNILTQTGSIRFQNIPILREHIVIPPHAKVTTHKHRYSYLESGKEICFHEPTILDNGQNLGQTIYDFLKFRDGQPNTEMINLKESMSLLEDLSENIVSQKNISSNDQIIDRWLHFGEKLWKEYEIYQYMLIKLKNE</sequence>
<gene>
    <name evidence="1" type="ORF">FHK87_07370</name>
</gene>
<evidence type="ECO:0000313" key="1">
    <source>
        <dbReference type="EMBL" id="TPN87396.1"/>
    </source>
</evidence>
<comment type="caution">
    <text evidence="1">The sequence shown here is derived from an EMBL/GenBank/DDBJ whole genome shotgun (WGS) entry which is preliminary data.</text>
</comment>
<dbReference type="AlphaFoldDB" id="A0A504J914"/>
<accession>A0A504J914</accession>
<protein>
    <submittedName>
        <fullName evidence="1">Uncharacterized protein</fullName>
    </submittedName>
</protein>
<organism evidence="1 2">
    <name type="scientific">Aquimarina algicola</name>
    <dbReference type="NCBI Taxonomy" id="2589995"/>
    <lineage>
        <taxon>Bacteria</taxon>
        <taxon>Pseudomonadati</taxon>
        <taxon>Bacteroidota</taxon>
        <taxon>Flavobacteriia</taxon>
        <taxon>Flavobacteriales</taxon>
        <taxon>Flavobacteriaceae</taxon>
        <taxon>Aquimarina</taxon>
    </lineage>
</organism>